<feature type="compositionally biased region" description="Polar residues" evidence="1">
    <location>
        <begin position="47"/>
        <end position="60"/>
    </location>
</feature>
<reference evidence="2 3" key="1">
    <citation type="submission" date="2020-01" db="EMBL/GenBank/DDBJ databases">
        <title>Insect and environment-associated Actinomycetes.</title>
        <authorList>
            <person name="Currrie C."/>
            <person name="Chevrette M."/>
            <person name="Carlson C."/>
            <person name="Stubbendieck R."/>
            <person name="Wendt-Pienkowski E."/>
        </authorList>
    </citation>
    <scope>NUCLEOTIDE SEQUENCE [LARGE SCALE GENOMIC DNA]</scope>
    <source>
        <strain evidence="2 3">SID14438</strain>
    </source>
</reference>
<accession>A0A6N9V581</accession>
<dbReference type="EMBL" id="JAAGME010000193">
    <property type="protein sequence ID" value="NEB66239.1"/>
    <property type="molecule type" value="Genomic_DNA"/>
</dbReference>
<feature type="compositionally biased region" description="Acidic residues" evidence="1">
    <location>
        <begin position="64"/>
        <end position="78"/>
    </location>
</feature>
<proteinExistence type="predicted"/>
<feature type="compositionally biased region" description="Pro residues" evidence="1">
    <location>
        <begin position="84"/>
        <end position="96"/>
    </location>
</feature>
<feature type="region of interest" description="Disordered" evidence="1">
    <location>
        <begin position="40"/>
        <end position="114"/>
    </location>
</feature>
<evidence type="ECO:0000313" key="2">
    <source>
        <dbReference type="EMBL" id="NEB66239.1"/>
    </source>
</evidence>
<comment type="caution">
    <text evidence="2">The sequence shown here is derived from an EMBL/GenBank/DDBJ whole genome shotgun (WGS) entry which is preliminary data.</text>
</comment>
<organism evidence="2 3">
    <name type="scientific">Streptomyces microflavus</name>
    <name type="common">Streptomyces lipmanii</name>
    <dbReference type="NCBI Taxonomy" id="1919"/>
    <lineage>
        <taxon>Bacteria</taxon>
        <taxon>Bacillati</taxon>
        <taxon>Actinomycetota</taxon>
        <taxon>Actinomycetes</taxon>
        <taxon>Kitasatosporales</taxon>
        <taxon>Streptomycetaceae</taxon>
        <taxon>Streptomyces</taxon>
    </lineage>
</organism>
<name>A0A6N9V581_STRMI</name>
<protein>
    <recommendedName>
        <fullName evidence="4">Lipoprotein</fullName>
    </recommendedName>
</protein>
<evidence type="ECO:0000256" key="1">
    <source>
        <dbReference type="SAM" id="MobiDB-lite"/>
    </source>
</evidence>
<evidence type="ECO:0008006" key="4">
    <source>
        <dbReference type="Google" id="ProtNLM"/>
    </source>
</evidence>
<gene>
    <name evidence="2" type="ORF">G3I39_04055</name>
</gene>
<dbReference type="Proteomes" id="UP000471648">
    <property type="component" value="Unassembled WGS sequence"/>
</dbReference>
<dbReference type="PROSITE" id="PS51257">
    <property type="entry name" value="PROKAR_LIPOPROTEIN"/>
    <property type="match status" value="1"/>
</dbReference>
<evidence type="ECO:0000313" key="3">
    <source>
        <dbReference type="Proteomes" id="UP000471648"/>
    </source>
</evidence>
<sequence length="222" mass="23425">MMGEVRSAHCRRPGLMRRAFVGVGLVCVLTLTSCDGDEHGAGAAPSVAQQTPSPQDSANASPEAEIDPDGEDGGDDGEPSAIPKAPPAPDAPPAPAAPEAGDEEPSDCDHKMPISPDELAVYRYTPEGGNLGLIVKYGNWGCASPDSDGPPFETVGNEIYQPLDLSAHITVTDPIVKSTENQPITVQKFLDWLETHPNSGLVFTYRLNSDGAINHLEQVFTP</sequence>
<dbReference type="AlphaFoldDB" id="A0A6N9V581"/>